<gene>
    <name evidence="1" type="ORF">KK1_031645</name>
</gene>
<name>A0A151RW31_CAJCA</name>
<reference evidence="1" key="1">
    <citation type="journal article" date="2012" name="Nat. Biotechnol.">
        <title>Draft genome sequence of pigeonpea (Cajanus cajan), an orphan legume crop of resource-poor farmers.</title>
        <authorList>
            <person name="Varshney R.K."/>
            <person name="Chen W."/>
            <person name="Li Y."/>
            <person name="Bharti A.K."/>
            <person name="Saxena R.K."/>
            <person name="Schlueter J.A."/>
            <person name="Donoghue M.T."/>
            <person name="Azam S."/>
            <person name="Fan G."/>
            <person name="Whaley A.M."/>
            <person name="Farmer A.D."/>
            <person name="Sheridan J."/>
            <person name="Iwata A."/>
            <person name="Tuteja R."/>
            <person name="Penmetsa R.V."/>
            <person name="Wu W."/>
            <person name="Upadhyaya H.D."/>
            <person name="Yang S.P."/>
            <person name="Shah T."/>
            <person name="Saxena K.B."/>
            <person name="Michael T."/>
            <person name="McCombie W.R."/>
            <person name="Yang B."/>
            <person name="Zhang G."/>
            <person name="Yang H."/>
            <person name="Wang J."/>
            <person name="Spillane C."/>
            <person name="Cook D.R."/>
            <person name="May G.D."/>
            <person name="Xu X."/>
            <person name="Jackson S.A."/>
        </authorList>
    </citation>
    <scope>NUCLEOTIDE SEQUENCE [LARGE SCALE GENOMIC DNA]</scope>
</reference>
<evidence type="ECO:0000313" key="1">
    <source>
        <dbReference type="EMBL" id="KYP46741.1"/>
    </source>
</evidence>
<organism evidence="1 2">
    <name type="scientific">Cajanus cajan</name>
    <name type="common">Pigeon pea</name>
    <name type="synonym">Cajanus indicus</name>
    <dbReference type="NCBI Taxonomy" id="3821"/>
    <lineage>
        <taxon>Eukaryota</taxon>
        <taxon>Viridiplantae</taxon>
        <taxon>Streptophyta</taxon>
        <taxon>Embryophyta</taxon>
        <taxon>Tracheophyta</taxon>
        <taxon>Spermatophyta</taxon>
        <taxon>Magnoliopsida</taxon>
        <taxon>eudicotyledons</taxon>
        <taxon>Gunneridae</taxon>
        <taxon>Pentapetalae</taxon>
        <taxon>rosids</taxon>
        <taxon>fabids</taxon>
        <taxon>Fabales</taxon>
        <taxon>Fabaceae</taxon>
        <taxon>Papilionoideae</taxon>
        <taxon>50 kb inversion clade</taxon>
        <taxon>NPAAA clade</taxon>
        <taxon>indigoferoid/millettioid clade</taxon>
        <taxon>Phaseoleae</taxon>
        <taxon>Cajanus</taxon>
    </lineage>
</organism>
<evidence type="ECO:0000313" key="2">
    <source>
        <dbReference type="Proteomes" id="UP000075243"/>
    </source>
</evidence>
<accession>A0A151RW31</accession>
<sequence length="51" mass="6034">MIGRRNPDENPTVLDIQNIHSQINYTNQLIHQVALKVYEEKPESSRYTEYS</sequence>
<dbReference type="EMBL" id="KQ483548">
    <property type="protein sequence ID" value="KYP46741.1"/>
    <property type="molecule type" value="Genomic_DNA"/>
</dbReference>
<protein>
    <submittedName>
        <fullName evidence="1">Uncharacterized protein</fullName>
    </submittedName>
</protein>
<dbReference type="AlphaFoldDB" id="A0A151RW31"/>
<dbReference type="Proteomes" id="UP000075243">
    <property type="component" value="Unassembled WGS sequence"/>
</dbReference>
<keyword evidence="2" id="KW-1185">Reference proteome</keyword>
<proteinExistence type="predicted"/>
<dbReference type="Gramene" id="C.cajan_32242.t">
    <property type="protein sequence ID" value="C.cajan_32242.t.cds1"/>
    <property type="gene ID" value="C.cajan_32242"/>
</dbReference>